<keyword evidence="1" id="KW-0175">Coiled coil</keyword>
<protein>
    <submittedName>
        <fullName evidence="3">Uncharacterized protein</fullName>
    </submittedName>
</protein>
<comment type="caution">
    <text evidence="3">The sequence shown here is derived from an EMBL/GenBank/DDBJ whole genome shotgun (WGS) entry which is preliminary data.</text>
</comment>
<proteinExistence type="predicted"/>
<keyword evidence="4" id="KW-1185">Reference proteome</keyword>
<dbReference type="EMBL" id="CAMPGE010028204">
    <property type="protein sequence ID" value="CAI2385751.1"/>
    <property type="molecule type" value="Genomic_DNA"/>
</dbReference>
<evidence type="ECO:0000256" key="1">
    <source>
        <dbReference type="SAM" id="Coils"/>
    </source>
</evidence>
<name>A0AAD1Y5H6_EUPCR</name>
<sequence>MEQTPTPLKTHLAKIQAYSSKGDWLGLSNYCNENEIGQYISQEKPLQDLLIRIMETLLEDNINSEAKDCYAFVLSMLLCNLEPDSQENKNVIGKLFLQACGSSQLELVKQFSDHDTELIDTKFIDSKGRGCFRYAADGNGDNFDVIEYMLNNFEPEDNGIITDALLYFLKRKDLIKIKAKSIKEFFKRIDLLDLCQKDYYGNTILHYMVLSCDKLTNWKDDILTIIKSDPSLFFMKNNEGGSPKTIDAQRNLGIAKLLDQENLKEISNLGTKDSQSKQDGQILKEPSPNKNSNSQSEDPFIAEEVKSPSRAGEKNSNKRDSRKKKKDNPKESSAVNTNTQTPNQQNKKAQAKNQKEGKKEVQKEKKQKNKKDKPSQNIQNTQAEPNYKEKLKNTIESNHKKNLHKERFNREENAAHYQHVQKQDTLENCESKEKCKELLGIPSQKTGRFSKPTSPNVGLDTNYQEHNMNPQTMPVNQIMGQIQQMSQYQFVNQNHAPGMMQGNINPQNISMFGMYPNMAQNPMQFMMNQNLHNEVVNPHIEGMINTNNTPVQNHHNHMNFHTESPPLQQHMNNRDHYNNTGHRMNNNERGDWNFNNKKQDHQQSVPTFIVDVSTPEKLDEFFHERCINVAKRITFRSNKEEKLKDLNWTIAELEQKYQAENQYTEAEIEEASIKYFEENHHITSDQTIEMVNYVKNILEQNPEVDIDNDNYLQETLCQNFNKILLDNEIDTDQEYHEDPKEEIQDPIVTPEHTGTNNQEYYQEGYVNHANSGF</sequence>
<dbReference type="Proteomes" id="UP001295684">
    <property type="component" value="Unassembled WGS sequence"/>
</dbReference>
<feature type="compositionally biased region" description="Polar residues" evidence="2">
    <location>
        <begin position="375"/>
        <end position="384"/>
    </location>
</feature>
<evidence type="ECO:0000313" key="3">
    <source>
        <dbReference type="EMBL" id="CAI2385751.1"/>
    </source>
</evidence>
<feature type="compositionally biased region" description="Polar residues" evidence="2">
    <location>
        <begin position="288"/>
        <end position="297"/>
    </location>
</feature>
<gene>
    <name evidence="3" type="ORF">ECRASSUSDP1_LOCUS27334</name>
</gene>
<organism evidence="3 4">
    <name type="scientific">Euplotes crassus</name>
    <dbReference type="NCBI Taxonomy" id="5936"/>
    <lineage>
        <taxon>Eukaryota</taxon>
        <taxon>Sar</taxon>
        <taxon>Alveolata</taxon>
        <taxon>Ciliophora</taxon>
        <taxon>Intramacronucleata</taxon>
        <taxon>Spirotrichea</taxon>
        <taxon>Hypotrichia</taxon>
        <taxon>Euplotida</taxon>
        <taxon>Euplotidae</taxon>
        <taxon>Moneuplotes</taxon>
    </lineage>
</organism>
<feature type="region of interest" description="Disordered" evidence="2">
    <location>
        <begin position="267"/>
        <end position="392"/>
    </location>
</feature>
<feature type="compositionally biased region" description="Basic and acidic residues" evidence="2">
    <location>
        <begin position="353"/>
        <end position="364"/>
    </location>
</feature>
<evidence type="ECO:0000256" key="2">
    <source>
        <dbReference type="SAM" id="MobiDB-lite"/>
    </source>
</evidence>
<feature type="coiled-coil region" evidence="1">
    <location>
        <begin position="636"/>
        <end position="674"/>
    </location>
</feature>
<feature type="compositionally biased region" description="Polar residues" evidence="2">
    <location>
        <begin position="268"/>
        <end position="279"/>
    </location>
</feature>
<dbReference type="AlphaFoldDB" id="A0AAD1Y5H6"/>
<feature type="compositionally biased region" description="Basic and acidic residues" evidence="2">
    <location>
        <begin position="303"/>
        <end position="319"/>
    </location>
</feature>
<evidence type="ECO:0000313" key="4">
    <source>
        <dbReference type="Proteomes" id="UP001295684"/>
    </source>
</evidence>
<feature type="compositionally biased region" description="Low complexity" evidence="2">
    <location>
        <begin position="331"/>
        <end position="352"/>
    </location>
</feature>
<accession>A0AAD1Y5H6</accession>
<reference evidence="3" key="1">
    <citation type="submission" date="2023-07" db="EMBL/GenBank/DDBJ databases">
        <authorList>
            <consortium name="AG Swart"/>
            <person name="Singh M."/>
            <person name="Singh A."/>
            <person name="Seah K."/>
            <person name="Emmerich C."/>
        </authorList>
    </citation>
    <scope>NUCLEOTIDE SEQUENCE</scope>
    <source>
        <strain evidence="3">DP1</strain>
    </source>
</reference>